<keyword evidence="9" id="KW-1185">Reference proteome</keyword>
<dbReference type="InterPro" id="IPR027417">
    <property type="entry name" value="P-loop_NTPase"/>
</dbReference>
<dbReference type="SMART" id="SM00833">
    <property type="entry name" value="CobW_C"/>
    <property type="match status" value="1"/>
</dbReference>
<keyword evidence="1" id="KW-0547">Nucleotide-binding</keyword>
<dbReference type="SUPFAM" id="SSF90002">
    <property type="entry name" value="Hypothetical protein YjiA, C-terminal domain"/>
    <property type="match status" value="1"/>
</dbReference>
<evidence type="ECO:0000256" key="6">
    <source>
        <dbReference type="SAM" id="MobiDB-lite"/>
    </source>
</evidence>
<evidence type="ECO:0000256" key="5">
    <source>
        <dbReference type="ARBA" id="ARBA00049117"/>
    </source>
</evidence>
<dbReference type="InterPro" id="IPR036627">
    <property type="entry name" value="CobW-likC_sf"/>
</dbReference>
<comment type="similarity">
    <text evidence="4">Belongs to the SIMIBI class G3E GTPase family. ZNG1 subfamily.</text>
</comment>
<dbReference type="Pfam" id="PF07683">
    <property type="entry name" value="CobW_C"/>
    <property type="match status" value="1"/>
</dbReference>
<dbReference type="OrthoDB" id="9808822at2"/>
<evidence type="ECO:0000313" key="8">
    <source>
        <dbReference type="EMBL" id="TWP36030.1"/>
    </source>
</evidence>
<evidence type="ECO:0000256" key="4">
    <source>
        <dbReference type="ARBA" id="ARBA00034320"/>
    </source>
</evidence>
<dbReference type="GO" id="GO:0000166">
    <property type="term" value="F:nucleotide binding"/>
    <property type="evidence" value="ECO:0007669"/>
    <property type="project" value="UniProtKB-KW"/>
</dbReference>
<dbReference type="PANTHER" id="PTHR13748:SF62">
    <property type="entry name" value="COBW DOMAIN-CONTAINING PROTEIN"/>
    <property type="match status" value="1"/>
</dbReference>
<comment type="caution">
    <text evidence="8">The sequence shown here is derived from an EMBL/GenBank/DDBJ whole genome shotgun (WGS) entry which is preliminary data.</text>
</comment>
<proteinExistence type="inferred from homology"/>
<evidence type="ECO:0000256" key="2">
    <source>
        <dbReference type="ARBA" id="ARBA00022801"/>
    </source>
</evidence>
<feature type="compositionally biased region" description="Basic residues" evidence="6">
    <location>
        <begin position="122"/>
        <end position="135"/>
    </location>
</feature>
<sequence>MREHLLQPHLALGRPAPRHHPRPGSRGPDERRRDGTALRCPDHLPLRHAGDAVGCARDGQPCRSAPDSERSGARRIRADQCPRSAARHDDRRGIHSEDGSRGRFDRGREVCRLRDPRAGPVRGRRRRPARRAGARVRRGRQALPCRIRRLSFVTPEGPLEPPSTVPVTVLGGYLGAGKTTLINRILARASGERIVVVVNDFGAVNIDAELIRSRDGNTLELANGCICCDLSGGMPAVMSQIAAMTPAPQQVLIEVSGVGDPGPVAAWGDHPGFRRGGVLVCADVETIQDRAHGKWVADTVMHQLHSADLLLLTKTDLVDAEQTDAVGAWLHTTVPGIPVLPLHGLDPAVLLDIAPGRPDTAAPEHHQPHPDHATALLTCADLVDREAFGARLDNLPEAVVRCKGVLRTTDSPDRRTIVHAVGRRQSWEDGGSWSSTDHASRIVLIAAPGSGEVLADVVREWAPTWSPTT</sequence>
<dbReference type="InterPro" id="IPR003495">
    <property type="entry name" value="CobW/HypB/UreG_nucleotide-bd"/>
</dbReference>
<dbReference type="EMBL" id="VCQV01000014">
    <property type="protein sequence ID" value="TWP36030.1"/>
    <property type="molecule type" value="Genomic_DNA"/>
</dbReference>
<dbReference type="GO" id="GO:0005737">
    <property type="term" value="C:cytoplasm"/>
    <property type="evidence" value="ECO:0007669"/>
    <property type="project" value="TreeGrafter"/>
</dbReference>
<evidence type="ECO:0000256" key="3">
    <source>
        <dbReference type="ARBA" id="ARBA00023186"/>
    </source>
</evidence>
<feature type="region of interest" description="Disordered" evidence="6">
    <location>
        <begin position="1"/>
        <end position="135"/>
    </location>
</feature>
<evidence type="ECO:0000259" key="7">
    <source>
        <dbReference type="SMART" id="SM00833"/>
    </source>
</evidence>
<dbReference type="InterPro" id="IPR011629">
    <property type="entry name" value="CobW-like_C"/>
</dbReference>
<feature type="compositionally biased region" description="Basic and acidic residues" evidence="6">
    <location>
        <begin position="27"/>
        <end position="50"/>
    </location>
</feature>
<reference evidence="8 9" key="1">
    <citation type="submission" date="2019-05" db="EMBL/GenBank/DDBJ databases">
        <authorList>
            <person name="Lee S.D."/>
        </authorList>
    </citation>
    <scope>NUCLEOTIDE SEQUENCE [LARGE SCALE GENOMIC DNA]</scope>
    <source>
        <strain evidence="8 9">C5-26</strain>
    </source>
</reference>
<dbReference type="Gene3D" id="3.40.50.300">
    <property type="entry name" value="P-loop containing nucleotide triphosphate hydrolases"/>
    <property type="match status" value="1"/>
</dbReference>
<dbReference type="Proteomes" id="UP000320244">
    <property type="component" value="Unassembled WGS sequence"/>
</dbReference>
<organism evidence="8 9">
    <name type="scientific">Leekyejoonella antrihumi</name>
    <dbReference type="NCBI Taxonomy" id="1660198"/>
    <lineage>
        <taxon>Bacteria</taxon>
        <taxon>Bacillati</taxon>
        <taxon>Actinomycetota</taxon>
        <taxon>Actinomycetes</taxon>
        <taxon>Micrococcales</taxon>
        <taxon>Dermacoccaceae</taxon>
        <taxon>Leekyejoonella</taxon>
    </lineage>
</organism>
<reference evidence="8 9" key="2">
    <citation type="submission" date="2019-08" db="EMBL/GenBank/DDBJ databases">
        <title>Jejuicoccus antrihumi gen. nov., sp. nov., a new member of the family Dermacoccaceae isolated from a cave.</title>
        <authorList>
            <person name="Schumann P."/>
            <person name="Kim I.S."/>
        </authorList>
    </citation>
    <scope>NUCLEOTIDE SEQUENCE [LARGE SCALE GENOMIC DNA]</scope>
    <source>
        <strain evidence="8 9">C5-26</strain>
    </source>
</reference>
<feature type="domain" description="CobW C-terminal" evidence="7">
    <location>
        <begin position="372"/>
        <end position="462"/>
    </location>
</feature>
<dbReference type="CDD" id="cd03112">
    <property type="entry name" value="CobW-like"/>
    <property type="match status" value="1"/>
</dbReference>
<dbReference type="GO" id="GO:0016787">
    <property type="term" value="F:hydrolase activity"/>
    <property type="evidence" value="ECO:0007669"/>
    <property type="project" value="UniProtKB-KW"/>
</dbReference>
<gene>
    <name evidence="8" type="ORF">FGL98_11290</name>
</gene>
<dbReference type="Gene3D" id="3.30.1220.10">
    <property type="entry name" value="CobW-like, C-terminal domain"/>
    <property type="match status" value="1"/>
</dbReference>
<keyword evidence="3" id="KW-0143">Chaperone</keyword>
<dbReference type="PANTHER" id="PTHR13748">
    <property type="entry name" value="COBW-RELATED"/>
    <property type="match status" value="1"/>
</dbReference>
<protein>
    <submittedName>
        <fullName evidence="8">GTP-binding protein</fullName>
    </submittedName>
</protein>
<keyword evidence="2" id="KW-0378">Hydrolase</keyword>
<evidence type="ECO:0000256" key="1">
    <source>
        <dbReference type="ARBA" id="ARBA00022741"/>
    </source>
</evidence>
<accession>A0A563E0G4</accession>
<dbReference type="AlphaFoldDB" id="A0A563E0G4"/>
<evidence type="ECO:0000313" key="9">
    <source>
        <dbReference type="Proteomes" id="UP000320244"/>
    </source>
</evidence>
<dbReference type="InterPro" id="IPR051316">
    <property type="entry name" value="Zinc-reg_GTPase_activator"/>
</dbReference>
<feature type="compositionally biased region" description="Basic and acidic residues" evidence="6">
    <location>
        <begin position="66"/>
        <end position="117"/>
    </location>
</feature>
<name>A0A563E0G4_9MICO</name>
<dbReference type="SUPFAM" id="SSF52540">
    <property type="entry name" value="P-loop containing nucleoside triphosphate hydrolases"/>
    <property type="match status" value="1"/>
</dbReference>
<comment type="catalytic activity">
    <reaction evidence="5">
        <text>GTP + H2O = GDP + phosphate + H(+)</text>
        <dbReference type="Rhea" id="RHEA:19669"/>
        <dbReference type="ChEBI" id="CHEBI:15377"/>
        <dbReference type="ChEBI" id="CHEBI:15378"/>
        <dbReference type="ChEBI" id="CHEBI:37565"/>
        <dbReference type="ChEBI" id="CHEBI:43474"/>
        <dbReference type="ChEBI" id="CHEBI:58189"/>
    </reaction>
    <physiologicalReaction direction="left-to-right" evidence="5">
        <dbReference type="Rhea" id="RHEA:19670"/>
    </physiologicalReaction>
</comment>
<dbReference type="Pfam" id="PF02492">
    <property type="entry name" value="cobW"/>
    <property type="match status" value="1"/>
</dbReference>